<dbReference type="OrthoDB" id="1939031at2759"/>
<dbReference type="PANTHER" id="PTHR31672:SF13">
    <property type="entry name" value="F-BOX PROTEIN CPR30-LIKE"/>
    <property type="match status" value="1"/>
</dbReference>
<accession>A0A7J6WEP6</accession>
<protein>
    <submittedName>
        <fullName evidence="3">F-box protein</fullName>
    </submittedName>
</protein>
<dbReference type="SUPFAM" id="SSF81383">
    <property type="entry name" value="F-box domain"/>
    <property type="match status" value="1"/>
</dbReference>
<keyword evidence="4" id="KW-1185">Reference proteome</keyword>
<evidence type="ECO:0000313" key="3">
    <source>
        <dbReference type="EMBL" id="KAF5195926.1"/>
    </source>
</evidence>
<dbReference type="PANTHER" id="PTHR31672">
    <property type="entry name" value="BNACNNG10540D PROTEIN"/>
    <property type="match status" value="1"/>
</dbReference>
<dbReference type="InterPro" id="IPR050796">
    <property type="entry name" value="SCF_F-box_component"/>
</dbReference>
<sequence length="391" mass="44864">MERAENIGNDNDRNPYLPHELIIEDILPRLPVKTIFRFRSVCKLWYTLPCDTKFVGKHLNRSLVASSIMIVMSQKTLGNQNMLSFHSLNIAESGIKTNLMLTIPLHRDVYAMELSCHGLVCFSTLHRKEVYVCNPSTQEVLKLPKVSFDGSGDIVPSKVVGFGFDRLSKKYKVLCAFQHLPGKMKCFIYTLDSVEDGSWRQLDDIPGLIQPMQNAYLNGVVHWMTVAPNDYTRLGGIISFSFEDEKYRVLPLPNCRYWRSYSILYGLHSSIYLNVIGGYLRLITSLDGSDAGYWTLYIWTLKDYVNQVWTRDHSVSCDIISDSMKLYPPVPIDIRNGYVMFASGKRLYAHDLETDISTEVNRELPGEEFWNMIHKYQPDYAESLVSPFGSF</sequence>
<dbReference type="Gene3D" id="1.20.1280.50">
    <property type="match status" value="1"/>
</dbReference>
<evidence type="ECO:0000313" key="4">
    <source>
        <dbReference type="Proteomes" id="UP000554482"/>
    </source>
</evidence>
<feature type="domain" description="F-box associated beta-propeller type 3" evidence="2">
    <location>
        <begin position="76"/>
        <end position="316"/>
    </location>
</feature>
<proteinExistence type="predicted"/>
<evidence type="ECO:0000259" key="2">
    <source>
        <dbReference type="Pfam" id="PF08268"/>
    </source>
</evidence>
<dbReference type="EMBL" id="JABWDY010016687">
    <property type="protein sequence ID" value="KAF5195926.1"/>
    <property type="molecule type" value="Genomic_DNA"/>
</dbReference>
<dbReference type="Proteomes" id="UP000554482">
    <property type="component" value="Unassembled WGS sequence"/>
</dbReference>
<name>A0A7J6WEP6_THATH</name>
<reference evidence="3 4" key="1">
    <citation type="submission" date="2020-06" db="EMBL/GenBank/DDBJ databases">
        <title>Transcriptomic and genomic resources for Thalictrum thalictroides and T. hernandezii: Facilitating candidate gene discovery in an emerging model plant lineage.</title>
        <authorList>
            <person name="Arias T."/>
            <person name="Riano-Pachon D.M."/>
            <person name="Di Stilio V.S."/>
        </authorList>
    </citation>
    <scope>NUCLEOTIDE SEQUENCE [LARGE SCALE GENOMIC DNA]</scope>
    <source>
        <strain evidence="4">cv. WT478/WT964</strain>
        <tissue evidence="3">Leaves</tissue>
    </source>
</reference>
<organism evidence="3 4">
    <name type="scientific">Thalictrum thalictroides</name>
    <name type="common">Rue-anemone</name>
    <name type="synonym">Anemone thalictroides</name>
    <dbReference type="NCBI Taxonomy" id="46969"/>
    <lineage>
        <taxon>Eukaryota</taxon>
        <taxon>Viridiplantae</taxon>
        <taxon>Streptophyta</taxon>
        <taxon>Embryophyta</taxon>
        <taxon>Tracheophyta</taxon>
        <taxon>Spermatophyta</taxon>
        <taxon>Magnoliopsida</taxon>
        <taxon>Ranunculales</taxon>
        <taxon>Ranunculaceae</taxon>
        <taxon>Thalictroideae</taxon>
        <taxon>Thalictrum</taxon>
    </lineage>
</organism>
<comment type="caution">
    <text evidence="3">The sequence shown here is derived from an EMBL/GenBank/DDBJ whole genome shotgun (WGS) entry which is preliminary data.</text>
</comment>
<gene>
    <name evidence="3" type="ORF">FRX31_014484</name>
</gene>
<dbReference type="InterPro" id="IPR013187">
    <property type="entry name" value="F-box-assoc_dom_typ3"/>
</dbReference>
<dbReference type="Pfam" id="PF08268">
    <property type="entry name" value="FBA_3"/>
    <property type="match status" value="1"/>
</dbReference>
<evidence type="ECO:0000259" key="1">
    <source>
        <dbReference type="Pfam" id="PF00646"/>
    </source>
</evidence>
<feature type="domain" description="F-box" evidence="1">
    <location>
        <begin position="18"/>
        <end position="51"/>
    </location>
</feature>
<dbReference type="InterPro" id="IPR001810">
    <property type="entry name" value="F-box_dom"/>
</dbReference>
<dbReference type="Pfam" id="PF00646">
    <property type="entry name" value="F-box"/>
    <property type="match status" value="1"/>
</dbReference>
<dbReference type="InterPro" id="IPR017451">
    <property type="entry name" value="F-box-assoc_interact_dom"/>
</dbReference>
<dbReference type="NCBIfam" id="TIGR01640">
    <property type="entry name" value="F_box_assoc_1"/>
    <property type="match status" value="1"/>
</dbReference>
<dbReference type="AlphaFoldDB" id="A0A7J6WEP6"/>
<dbReference type="InterPro" id="IPR036047">
    <property type="entry name" value="F-box-like_dom_sf"/>
</dbReference>